<dbReference type="PRINTS" id="PR00842">
    <property type="entry name" value="GLHYDLASE14B"/>
</dbReference>
<protein>
    <submittedName>
        <fullName evidence="4">Beta-amylase 5</fullName>
    </submittedName>
</protein>
<reference evidence="5" key="1">
    <citation type="submission" date="2024-07" db="EMBL/GenBank/DDBJ databases">
        <title>Two chromosome-level genome assemblies of Korean endemic species Abeliophyllum distichum and Forsythia ovata (Oleaceae).</title>
        <authorList>
            <person name="Jang H."/>
        </authorList>
    </citation>
    <scope>NUCLEOTIDE SEQUENCE [LARGE SCALE GENOMIC DNA]</scope>
</reference>
<dbReference type="SUPFAM" id="SSF51445">
    <property type="entry name" value="(Trans)glycosidases"/>
    <property type="match status" value="1"/>
</dbReference>
<accession>A0ABD1UHU2</accession>
<dbReference type="Gene3D" id="3.20.20.80">
    <property type="entry name" value="Glycosidases"/>
    <property type="match status" value="1"/>
</dbReference>
<dbReference type="PANTHER" id="PTHR31352">
    <property type="entry name" value="BETA-AMYLASE 1, CHLOROPLASTIC"/>
    <property type="match status" value="1"/>
</dbReference>
<evidence type="ECO:0000256" key="1">
    <source>
        <dbReference type="ARBA" id="ARBA00005652"/>
    </source>
</evidence>
<dbReference type="Proteomes" id="UP001604336">
    <property type="component" value="Unassembled WGS sequence"/>
</dbReference>
<dbReference type="InterPro" id="IPR017853">
    <property type="entry name" value="GH"/>
</dbReference>
<dbReference type="InterPro" id="IPR001554">
    <property type="entry name" value="Glyco_hydro_14"/>
</dbReference>
<evidence type="ECO:0000313" key="5">
    <source>
        <dbReference type="Proteomes" id="UP001604336"/>
    </source>
</evidence>
<name>A0ABD1UHU2_9LAMI</name>
<comment type="caution">
    <text evidence="4">The sequence shown here is derived from an EMBL/GenBank/DDBJ whole genome shotgun (WGS) entry which is preliminary data.</text>
</comment>
<dbReference type="GO" id="GO:0000272">
    <property type="term" value="P:polysaccharide catabolic process"/>
    <property type="evidence" value="ECO:0007669"/>
    <property type="project" value="UniProtKB-KW"/>
</dbReference>
<dbReference type="InterPro" id="IPR001371">
    <property type="entry name" value="Glyco_hydro_14B_pln"/>
</dbReference>
<keyword evidence="2" id="KW-0119">Carbohydrate metabolism</keyword>
<proteinExistence type="inferred from homology"/>
<evidence type="ECO:0000313" key="4">
    <source>
        <dbReference type="EMBL" id="KAL2524619.1"/>
    </source>
</evidence>
<gene>
    <name evidence="4" type="ORF">Adt_09673</name>
</gene>
<keyword evidence="5" id="KW-1185">Reference proteome</keyword>
<sequence>MSCHMIFFNAPYFCSVSGGWMDNIDVAGKNALSRYDPAGYNQNLLNARPNGVNQNGPPKLKMVGVTYRCLSDELLKQKNFRIFKTFVKKMHADQVSILLPMLLGDKS</sequence>
<keyword evidence="3" id="KW-0624">Polysaccharide degradation</keyword>
<evidence type="ECO:0000256" key="2">
    <source>
        <dbReference type="ARBA" id="ARBA00023277"/>
    </source>
</evidence>
<dbReference type="EMBL" id="JBFOLK010000003">
    <property type="protein sequence ID" value="KAL2524619.1"/>
    <property type="molecule type" value="Genomic_DNA"/>
</dbReference>
<comment type="similarity">
    <text evidence="1">Belongs to the glycosyl hydrolase 14 family.</text>
</comment>
<evidence type="ECO:0000256" key="3">
    <source>
        <dbReference type="ARBA" id="ARBA00023326"/>
    </source>
</evidence>
<organism evidence="4 5">
    <name type="scientific">Abeliophyllum distichum</name>
    <dbReference type="NCBI Taxonomy" id="126358"/>
    <lineage>
        <taxon>Eukaryota</taxon>
        <taxon>Viridiplantae</taxon>
        <taxon>Streptophyta</taxon>
        <taxon>Embryophyta</taxon>
        <taxon>Tracheophyta</taxon>
        <taxon>Spermatophyta</taxon>
        <taxon>Magnoliopsida</taxon>
        <taxon>eudicotyledons</taxon>
        <taxon>Gunneridae</taxon>
        <taxon>Pentapetalae</taxon>
        <taxon>asterids</taxon>
        <taxon>lamiids</taxon>
        <taxon>Lamiales</taxon>
        <taxon>Oleaceae</taxon>
        <taxon>Forsythieae</taxon>
        <taxon>Abeliophyllum</taxon>
    </lineage>
</organism>
<dbReference type="AlphaFoldDB" id="A0ABD1UHU2"/>
<dbReference type="PANTHER" id="PTHR31352:SF40">
    <property type="entry name" value="BETA-AMYLASE 6"/>
    <property type="match status" value="1"/>
</dbReference>